<protein>
    <submittedName>
        <fullName evidence="2">Uncharacterized protein</fullName>
    </submittedName>
</protein>
<feature type="compositionally biased region" description="Basic and acidic residues" evidence="1">
    <location>
        <begin position="31"/>
        <end position="45"/>
    </location>
</feature>
<keyword evidence="3" id="KW-1185">Reference proteome</keyword>
<comment type="caution">
    <text evidence="2">The sequence shown here is derived from an EMBL/GenBank/DDBJ whole genome shotgun (WGS) entry which is preliminary data.</text>
</comment>
<evidence type="ECO:0000313" key="3">
    <source>
        <dbReference type="Proteomes" id="UP000265520"/>
    </source>
</evidence>
<reference evidence="2 3" key="1">
    <citation type="journal article" date="2018" name="Front. Plant Sci.">
        <title>Red Clover (Trifolium pratense) and Zigzag Clover (T. medium) - A Picture of Genomic Similarities and Differences.</title>
        <authorList>
            <person name="Dluhosova J."/>
            <person name="Istvanek J."/>
            <person name="Nedelnik J."/>
            <person name="Repkova J."/>
        </authorList>
    </citation>
    <scope>NUCLEOTIDE SEQUENCE [LARGE SCALE GENOMIC DNA]</scope>
    <source>
        <strain evidence="3">cv. 10/8</strain>
        <tissue evidence="2">Leaf</tissue>
    </source>
</reference>
<name>A0A392RZJ3_9FABA</name>
<dbReference type="AlphaFoldDB" id="A0A392RZJ3"/>
<evidence type="ECO:0000256" key="1">
    <source>
        <dbReference type="SAM" id="MobiDB-lite"/>
    </source>
</evidence>
<accession>A0A392RZJ3</accession>
<sequence>GTTQSILAWRDILSPGDSALKNWASAPDLRSPGEPRRVLAKNPDF</sequence>
<evidence type="ECO:0000313" key="2">
    <source>
        <dbReference type="EMBL" id="MCI42041.1"/>
    </source>
</evidence>
<dbReference type="Proteomes" id="UP000265520">
    <property type="component" value="Unassembled WGS sequence"/>
</dbReference>
<feature type="non-terminal residue" evidence="2">
    <location>
        <position position="1"/>
    </location>
</feature>
<dbReference type="EMBL" id="LXQA010299539">
    <property type="protein sequence ID" value="MCI42041.1"/>
    <property type="molecule type" value="Genomic_DNA"/>
</dbReference>
<proteinExistence type="predicted"/>
<organism evidence="2 3">
    <name type="scientific">Trifolium medium</name>
    <dbReference type="NCBI Taxonomy" id="97028"/>
    <lineage>
        <taxon>Eukaryota</taxon>
        <taxon>Viridiplantae</taxon>
        <taxon>Streptophyta</taxon>
        <taxon>Embryophyta</taxon>
        <taxon>Tracheophyta</taxon>
        <taxon>Spermatophyta</taxon>
        <taxon>Magnoliopsida</taxon>
        <taxon>eudicotyledons</taxon>
        <taxon>Gunneridae</taxon>
        <taxon>Pentapetalae</taxon>
        <taxon>rosids</taxon>
        <taxon>fabids</taxon>
        <taxon>Fabales</taxon>
        <taxon>Fabaceae</taxon>
        <taxon>Papilionoideae</taxon>
        <taxon>50 kb inversion clade</taxon>
        <taxon>NPAAA clade</taxon>
        <taxon>Hologalegina</taxon>
        <taxon>IRL clade</taxon>
        <taxon>Trifolieae</taxon>
        <taxon>Trifolium</taxon>
    </lineage>
</organism>
<feature type="region of interest" description="Disordered" evidence="1">
    <location>
        <begin position="23"/>
        <end position="45"/>
    </location>
</feature>